<dbReference type="Proteomes" id="UP001229421">
    <property type="component" value="Unassembled WGS sequence"/>
</dbReference>
<proteinExistence type="predicted"/>
<sequence>MNTKNFILDFIDDSFKSSHPVGQGCLGLQEILLLCNDGSKSVVLSNSVFTLPVQSGFSRGNLVLDTICTYGGWILNLPTMSGFLLDILKGAKPADTEHTNQTLERRNRSTYGSDTR</sequence>
<dbReference type="EMBL" id="JAUHHV010000002">
    <property type="protein sequence ID" value="KAK1431439.1"/>
    <property type="molecule type" value="Genomic_DNA"/>
</dbReference>
<dbReference type="AlphaFoldDB" id="A0AAD8KZH7"/>
<gene>
    <name evidence="2" type="ORF">QVD17_07898</name>
</gene>
<name>A0AAD8KZH7_TARER</name>
<evidence type="ECO:0000256" key="1">
    <source>
        <dbReference type="SAM" id="MobiDB-lite"/>
    </source>
</evidence>
<reference evidence="2" key="1">
    <citation type="journal article" date="2023" name="bioRxiv">
        <title>Improved chromosome-level genome assembly for marigold (Tagetes erecta).</title>
        <authorList>
            <person name="Jiang F."/>
            <person name="Yuan L."/>
            <person name="Wang S."/>
            <person name="Wang H."/>
            <person name="Xu D."/>
            <person name="Wang A."/>
            <person name="Fan W."/>
        </authorList>
    </citation>
    <scope>NUCLEOTIDE SEQUENCE</scope>
    <source>
        <strain evidence="2">WSJ</strain>
        <tissue evidence="2">Leaf</tissue>
    </source>
</reference>
<protein>
    <submittedName>
        <fullName evidence="2">Uncharacterized protein</fullName>
    </submittedName>
</protein>
<evidence type="ECO:0000313" key="3">
    <source>
        <dbReference type="Proteomes" id="UP001229421"/>
    </source>
</evidence>
<feature type="region of interest" description="Disordered" evidence="1">
    <location>
        <begin position="94"/>
        <end position="116"/>
    </location>
</feature>
<comment type="caution">
    <text evidence="2">The sequence shown here is derived from an EMBL/GenBank/DDBJ whole genome shotgun (WGS) entry which is preliminary data.</text>
</comment>
<feature type="compositionally biased region" description="Basic and acidic residues" evidence="1">
    <location>
        <begin position="94"/>
        <end position="107"/>
    </location>
</feature>
<accession>A0AAD8KZH7</accession>
<organism evidence="2 3">
    <name type="scientific">Tagetes erecta</name>
    <name type="common">African marigold</name>
    <dbReference type="NCBI Taxonomy" id="13708"/>
    <lineage>
        <taxon>Eukaryota</taxon>
        <taxon>Viridiplantae</taxon>
        <taxon>Streptophyta</taxon>
        <taxon>Embryophyta</taxon>
        <taxon>Tracheophyta</taxon>
        <taxon>Spermatophyta</taxon>
        <taxon>Magnoliopsida</taxon>
        <taxon>eudicotyledons</taxon>
        <taxon>Gunneridae</taxon>
        <taxon>Pentapetalae</taxon>
        <taxon>asterids</taxon>
        <taxon>campanulids</taxon>
        <taxon>Asterales</taxon>
        <taxon>Asteraceae</taxon>
        <taxon>Asteroideae</taxon>
        <taxon>Heliantheae alliance</taxon>
        <taxon>Tageteae</taxon>
        <taxon>Tagetes</taxon>
    </lineage>
</organism>
<keyword evidence="3" id="KW-1185">Reference proteome</keyword>
<evidence type="ECO:0000313" key="2">
    <source>
        <dbReference type="EMBL" id="KAK1431439.1"/>
    </source>
</evidence>